<organism evidence="2">
    <name type="scientific">viral metagenome</name>
    <dbReference type="NCBI Taxonomy" id="1070528"/>
    <lineage>
        <taxon>unclassified sequences</taxon>
        <taxon>metagenomes</taxon>
        <taxon>organismal metagenomes</taxon>
    </lineage>
</organism>
<protein>
    <submittedName>
        <fullName evidence="2">Uncharacterized protein</fullName>
    </submittedName>
</protein>
<accession>A0A6C0HWW6</accession>
<reference evidence="2" key="1">
    <citation type="journal article" date="2020" name="Nature">
        <title>Giant virus diversity and host interactions through global metagenomics.</title>
        <authorList>
            <person name="Schulz F."/>
            <person name="Roux S."/>
            <person name="Paez-Espino D."/>
            <person name="Jungbluth S."/>
            <person name="Walsh D.A."/>
            <person name="Denef V.J."/>
            <person name="McMahon K.D."/>
            <person name="Konstantinidis K.T."/>
            <person name="Eloe-Fadrosh E.A."/>
            <person name="Kyrpides N.C."/>
            <person name="Woyke T."/>
        </authorList>
    </citation>
    <scope>NUCLEOTIDE SEQUENCE</scope>
    <source>
        <strain evidence="2">GVMAG-M-3300023184-17</strain>
    </source>
</reference>
<dbReference type="InterPro" id="IPR029033">
    <property type="entry name" value="His_PPase_superfam"/>
</dbReference>
<feature type="coiled-coil region" evidence="1">
    <location>
        <begin position="680"/>
        <end position="731"/>
    </location>
</feature>
<dbReference type="SUPFAM" id="SSF53254">
    <property type="entry name" value="Phosphoglycerate mutase-like"/>
    <property type="match status" value="1"/>
</dbReference>
<sequence length="840" mass="97217">MRTRRSRGLKQTRRGGAVPELKTPNTYIIQRHGFSCANLQKAKDKKKNRGVWHAKLTNPSLHARVEDPSLTSYGIYSLLRKEEIPTGFTGTVYGSSLLRTWQTAILIYGKFGPLKIIVSPYIKEKHGFALDLSNMPLPFEQQMAYMEQFMQFLKGIDHEIAREIIRHEHIIEYNGNGYPLGPYTLDLNYTVPEDSRMAAGKFYVDQMKHNKVNLSPHSDESPLKRDALIPNISIREPSFREYYGAEGFVYFDNWVRQRTTAKTIFVVSHSNWMQKVIEQYCGPVVTNIFDENAWKLTIVPLKFKTGANFKFTISSGVPKPQDHELDFMNRAEEPTCQVPRQVTQPVRDAPRAASLPQRSELTAYAQQFAEDESPVNADEALRLQDKYHEDVETPYRASEDPFQAHLPVKSVVDEARPRSSFSTEVTTEPIQSRLVSKEPKVDITRSFTELVYMLSDPGIAQGLSLLIDSPKELKTKVLQFIYSNPSVTETRGMFSRFRSTLYLFQNHYFAFILMYNPFYEALVQRLESGSDMLTHFKITSMPASVIRFFKELRILIDTDTELYQTLLYTFKANANKHYSFEAPPKVYAFTLLDLLLYEMLPLTVEKIRLMYPLFIDLVRNGARFSKTIYSENIVATEVDYPSPVIVPRKMPRSDLKPLLEIEQIALKQQWEEAKRRLDPTNELSQLNEQFRQTKQKLQDLNGKVNRRSTQIQQLLEQQSAILDELSDIKRRYREANTRLDPTQELSKLRVTYREKINENVFDYLFEHLVDYVPLDDLTLRQTHNALLKKIKAPEGELPVSIGGSRGTSWKRTLLRQSSVKAGRYRASLYKGKRRTRANRS</sequence>
<evidence type="ECO:0000313" key="2">
    <source>
        <dbReference type="EMBL" id="QHT85268.1"/>
    </source>
</evidence>
<dbReference type="Gene3D" id="3.40.50.1240">
    <property type="entry name" value="Phosphoglycerate mutase-like"/>
    <property type="match status" value="1"/>
</dbReference>
<keyword evidence="1" id="KW-0175">Coiled coil</keyword>
<dbReference type="AlphaFoldDB" id="A0A6C0HWW6"/>
<evidence type="ECO:0000256" key="1">
    <source>
        <dbReference type="SAM" id="Coils"/>
    </source>
</evidence>
<dbReference type="EMBL" id="MN740041">
    <property type="protein sequence ID" value="QHT85268.1"/>
    <property type="molecule type" value="Genomic_DNA"/>
</dbReference>
<name>A0A6C0HWW6_9ZZZZ</name>
<proteinExistence type="predicted"/>